<dbReference type="GO" id="GO:0016491">
    <property type="term" value="F:oxidoreductase activity"/>
    <property type="evidence" value="ECO:0007669"/>
    <property type="project" value="UniProtKB-KW"/>
</dbReference>
<evidence type="ECO:0000256" key="1">
    <source>
        <dbReference type="ARBA" id="ARBA00023002"/>
    </source>
</evidence>
<dbReference type="Proteomes" id="UP000005139">
    <property type="component" value="Unassembled WGS sequence"/>
</dbReference>
<name>A1HRK8_9FIRM</name>
<protein>
    <submittedName>
        <fullName evidence="2">Proline dehydrogenase, alpha subunit</fullName>
    </submittedName>
</protein>
<organism evidence="2 3">
    <name type="scientific">Thermosinus carboxydivorans Nor1</name>
    <dbReference type="NCBI Taxonomy" id="401526"/>
    <lineage>
        <taxon>Bacteria</taxon>
        <taxon>Bacillati</taxon>
        <taxon>Bacillota</taxon>
        <taxon>Negativicutes</taxon>
        <taxon>Selenomonadales</taxon>
        <taxon>Sporomusaceae</taxon>
        <taxon>Thermosinus</taxon>
    </lineage>
</organism>
<dbReference type="EMBL" id="AAWL01000011">
    <property type="protein sequence ID" value="EAX47373.1"/>
    <property type="molecule type" value="Genomic_DNA"/>
</dbReference>
<evidence type="ECO:0000313" key="3">
    <source>
        <dbReference type="Proteomes" id="UP000005139"/>
    </source>
</evidence>
<keyword evidence="1" id="KW-0560">Oxidoreductase</keyword>
<dbReference type="SUPFAM" id="SSF54292">
    <property type="entry name" value="2Fe-2S ferredoxin-like"/>
    <property type="match status" value="1"/>
</dbReference>
<dbReference type="AlphaFoldDB" id="A1HRK8"/>
<dbReference type="InterPro" id="IPR042204">
    <property type="entry name" value="2Fe-2S-bd_N"/>
</dbReference>
<dbReference type="InterPro" id="IPR036010">
    <property type="entry name" value="2Fe-2S_ferredoxin-like_sf"/>
</dbReference>
<evidence type="ECO:0000313" key="2">
    <source>
        <dbReference type="EMBL" id="EAX47373.1"/>
    </source>
</evidence>
<dbReference type="GO" id="GO:0051537">
    <property type="term" value="F:2 iron, 2 sulfur cluster binding"/>
    <property type="evidence" value="ECO:0007669"/>
    <property type="project" value="InterPro"/>
</dbReference>
<reference evidence="2 3" key="1">
    <citation type="submission" date="2007-01" db="EMBL/GenBank/DDBJ databases">
        <title>Annotation of the draft genome assembly of Thermosinus carboxydivorans Nor1.</title>
        <authorList>
            <consortium name="US DOE Joint Genome Institute (JGI-ORNL)"/>
            <person name="Larimer F."/>
            <person name="Land M."/>
            <person name="Hauser L."/>
        </authorList>
    </citation>
    <scope>NUCLEOTIDE SEQUENCE [LARGE SCALE GENOMIC DNA]</scope>
    <source>
        <strain evidence="2 3">Nor1</strain>
    </source>
</reference>
<dbReference type="PROSITE" id="PS00197">
    <property type="entry name" value="2FE2S_FER_1"/>
    <property type="match status" value="1"/>
</dbReference>
<keyword evidence="3" id="KW-1185">Reference proteome</keyword>
<sequence precursor="true">MMSMRLTSHPIISYPQRRTVEFTFNGQRLQGLEGEPIAAALYAAGIRILRHSPRSGRPRGLFCAIGNCSSCLMTVDGVPNVRVCVEPLRAGMVVMTQEGKGRLV</sequence>
<reference evidence="2 3" key="2">
    <citation type="submission" date="2007-01" db="EMBL/GenBank/DDBJ databases">
        <title>Sequencing of the draft genome and assembly of Thermosinus carboxydivorans Nor1.</title>
        <authorList>
            <consortium name="US DOE Joint Genome Institute (JGI-PGF)"/>
            <person name="Copeland A."/>
            <person name="Lucas S."/>
            <person name="Lapidus A."/>
            <person name="Barry K."/>
            <person name="Glavina del Rio T."/>
            <person name="Dalin E."/>
            <person name="Tice H."/>
            <person name="Bruce D."/>
            <person name="Pitluck S."/>
            <person name="Richardson P."/>
        </authorList>
    </citation>
    <scope>NUCLEOTIDE SEQUENCE [LARGE SCALE GENOMIC DNA]</scope>
    <source>
        <strain evidence="2 3">Nor1</strain>
    </source>
</reference>
<dbReference type="eggNOG" id="COG3383">
    <property type="taxonomic scope" value="Bacteria"/>
</dbReference>
<gene>
    <name evidence="2" type="ORF">TcarDRAFT_1391</name>
</gene>
<accession>A1HRK8</accession>
<comment type="caution">
    <text evidence="2">The sequence shown here is derived from an EMBL/GenBank/DDBJ whole genome shotgun (WGS) entry which is preliminary data.</text>
</comment>
<dbReference type="Pfam" id="PF13510">
    <property type="entry name" value="Fer2_4"/>
    <property type="match status" value="1"/>
</dbReference>
<dbReference type="Gene3D" id="3.10.20.440">
    <property type="entry name" value="2Fe-2S iron-sulphur cluster binding domain, sarcosine oxidase, alpha subunit, N-terminal domain"/>
    <property type="match status" value="1"/>
</dbReference>
<dbReference type="InterPro" id="IPR006058">
    <property type="entry name" value="2Fe2S_fd_BS"/>
</dbReference>
<proteinExistence type="predicted"/>